<keyword evidence="8" id="KW-0687">Ribonucleoprotein</keyword>
<dbReference type="EMBL" id="QZBJ01000024">
    <property type="protein sequence ID" value="THY75091.1"/>
    <property type="molecule type" value="Genomic_DNA"/>
</dbReference>
<evidence type="ECO:0000256" key="1">
    <source>
        <dbReference type="ARBA" id="ARBA00002963"/>
    </source>
</evidence>
<name>A0A4S9UX46_AURPU</name>
<dbReference type="AlphaFoldDB" id="A0A4S9UX46"/>
<evidence type="ECO:0000256" key="5">
    <source>
        <dbReference type="ARBA" id="ARBA00022980"/>
    </source>
</evidence>
<dbReference type="PROSITE" id="PS51353">
    <property type="entry name" value="ARSC"/>
    <property type="match status" value="1"/>
</dbReference>
<evidence type="ECO:0000313" key="10">
    <source>
        <dbReference type="EMBL" id="THY75091.1"/>
    </source>
</evidence>
<evidence type="ECO:0000256" key="9">
    <source>
        <dbReference type="SAM" id="MobiDB-lite"/>
    </source>
</evidence>
<dbReference type="GO" id="GO:0005840">
    <property type="term" value="C:ribosome"/>
    <property type="evidence" value="ECO:0007669"/>
    <property type="project" value="UniProtKB-KW"/>
</dbReference>
<organism evidence="10 11">
    <name type="scientific">Aureobasidium pullulans</name>
    <name type="common">Black yeast</name>
    <name type="synonym">Pullularia pullulans</name>
    <dbReference type="NCBI Taxonomy" id="5580"/>
    <lineage>
        <taxon>Eukaryota</taxon>
        <taxon>Fungi</taxon>
        <taxon>Dikarya</taxon>
        <taxon>Ascomycota</taxon>
        <taxon>Pezizomycotina</taxon>
        <taxon>Dothideomycetes</taxon>
        <taxon>Dothideomycetidae</taxon>
        <taxon>Dothideales</taxon>
        <taxon>Saccotheciaceae</taxon>
        <taxon>Aureobasidium</taxon>
    </lineage>
</organism>
<comment type="caution">
    <text evidence="10">The sequence shown here is derived from an EMBL/GenBank/DDBJ whole genome shotgun (WGS) entry which is preliminary data.</text>
</comment>
<comment type="function">
    <text evidence="1">Putative mitochondrial redox protein which could be involved in the reduction of small toxic molecules.</text>
</comment>
<reference evidence="10 11" key="1">
    <citation type="submission" date="2018-10" db="EMBL/GenBank/DDBJ databases">
        <title>Fifty Aureobasidium pullulans genomes reveal a recombining polyextremotolerant generalist.</title>
        <authorList>
            <person name="Gostincar C."/>
            <person name="Turk M."/>
            <person name="Zajc J."/>
            <person name="Gunde-Cimerman N."/>
        </authorList>
    </citation>
    <scope>NUCLEOTIDE SEQUENCE [LARGE SCALE GENOMIC DNA]</scope>
    <source>
        <strain evidence="10 11">EXF-4256</strain>
    </source>
</reference>
<comment type="similarity">
    <text evidence="3">Belongs to the FMP46 family.</text>
</comment>
<dbReference type="PANTHER" id="PTHR28071:SF1">
    <property type="entry name" value="REDOX PROTEIN FMP46, MITOCHONDRIAL-RELATED"/>
    <property type="match status" value="1"/>
</dbReference>
<dbReference type="SUPFAM" id="SSF52833">
    <property type="entry name" value="Thioredoxin-like"/>
    <property type="match status" value="1"/>
</dbReference>
<dbReference type="GO" id="GO:0016491">
    <property type="term" value="F:oxidoreductase activity"/>
    <property type="evidence" value="ECO:0007669"/>
    <property type="project" value="UniProtKB-KW"/>
</dbReference>
<protein>
    <recommendedName>
        <fullName evidence="12">40S ribosomal protein S30</fullName>
    </recommendedName>
</protein>
<evidence type="ECO:0000256" key="7">
    <source>
        <dbReference type="ARBA" id="ARBA00023128"/>
    </source>
</evidence>
<evidence type="ECO:0000256" key="4">
    <source>
        <dbReference type="ARBA" id="ARBA00022946"/>
    </source>
</evidence>
<dbReference type="Proteomes" id="UP000305064">
    <property type="component" value="Unassembled WGS sequence"/>
</dbReference>
<proteinExistence type="inferred from homology"/>
<comment type="subcellular location">
    <subcellularLocation>
        <location evidence="2">Mitochondrion</location>
    </subcellularLocation>
</comment>
<dbReference type="Pfam" id="PF04758">
    <property type="entry name" value="Ribosomal_S30"/>
    <property type="match status" value="1"/>
</dbReference>
<dbReference type="InterPro" id="IPR006846">
    <property type="entry name" value="Ribosomal_eS30"/>
</dbReference>
<dbReference type="InterPro" id="IPR006660">
    <property type="entry name" value="Arsenate_reductase-like"/>
</dbReference>
<dbReference type="GO" id="GO:1990904">
    <property type="term" value="C:ribonucleoprotein complex"/>
    <property type="evidence" value="ECO:0007669"/>
    <property type="project" value="UniProtKB-KW"/>
</dbReference>
<keyword evidence="7" id="KW-0496">Mitochondrion</keyword>
<keyword evidence="4" id="KW-0809">Transit peptide</keyword>
<keyword evidence="5" id="KW-0689">Ribosomal protein</keyword>
<sequence>MGKVHGSLARAGKVKSQTPKVEPQEKKKTPKGRAKKRITYTRRFVNVTMTGGKRKVRTHLTLLLQQPTSADTQADEPQPYLVNEFRSWSLRDGAKTGTWIAHSLATPSIHHWAARPFPSPGNYDDDSKPWRTCMINQLLFRVPGPPTDTIKAGVKDVITLFHSPSSPASIRVHTLLKQTAAAAQTTATQDQASSHPQQSKIERTNFELDVQEGAPTSDQLTNIFEYLGQDKIGSVIEGASSPTEALRKLKESGSAFQRPLVVDWANGRAVTGDNESEILKLLNSPPKA</sequence>
<evidence type="ECO:0000256" key="8">
    <source>
        <dbReference type="ARBA" id="ARBA00023274"/>
    </source>
</evidence>
<dbReference type="Gene3D" id="3.40.30.10">
    <property type="entry name" value="Glutaredoxin"/>
    <property type="match status" value="1"/>
</dbReference>
<keyword evidence="6" id="KW-0560">Oxidoreductase</keyword>
<dbReference type="GO" id="GO:0006412">
    <property type="term" value="P:translation"/>
    <property type="evidence" value="ECO:0007669"/>
    <property type="project" value="InterPro"/>
</dbReference>
<evidence type="ECO:0000256" key="2">
    <source>
        <dbReference type="ARBA" id="ARBA00004173"/>
    </source>
</evidence>
<gene>
    <name evidence="10" type="ORF">D6C94_04366</name>
</gene>
<dbReference type="GO" id="GO:0005739">
    <property type="term" value="C:mitochondrion"/>
    <property type="evidence" value="ECO:0007669"/>
    <property type="project" value="UniProtKB-SubCell"/>
</dbReference>
<dbReference type="PANTHER" id="PTHR28071">
    <property type="entry name" value="REDOX PROTEIN FMP46, MITOCHONDRIAL-RELATED"/>
    <property type="match status" value="1"/>
</dbReference>
<evidence type="ECO:0000256" key="6">
    <source>
        <dbReference type="ARBA" id="ARBA00023002"/>
    </source>
</evidence>
<evidence type="ECO:0008006" key="12">
    <source>
        <dbReference type="Google" id="ProtNLM"/>
    </source>
</evidence>
<evidence type="ECO:0000313" key="11">
    <source>
        <dbReference type="Proteomes" id="UP000305064"/>
    </source>
</evidence>
<dbReference type="InterPro" id="IPR012882">
    <property type="entry name" value="Fmp46"/>
</dbReference>
<feature type="region of interest" description="Disordered" evidence="9">
    <location>
        <begin position="1"/>
        <end position="36"/>
    </location>
</feature>
<dbReference type="InterPro" id="IPR036249">
    <property type="entry name" value="Thioredoxin-like_sf"/>
</dbReference>
<dbReference type="GO" id="GO:0003735">
    <property type="term" value="F:structural constituent of ribosome"/>
    <property type="evidence" value="ECO:0007669"/>
    <property type="project" value="InterPro"/>
</dbReference>
<dbReference type="Pfam" id="PF07955">
    <property type="entry name" value="DUF1687"/>
    <property type="match status" value="1"/>
</dbReference>
<evidence type="ECO:0000256" key="3">
    <source>
        <dbReference type="ARBA" id="ARBA00009734"/>
    </source>
</evidence>
<accession>A0A4S9UX46</accession>